<reference evidence="2" key="1">
    <citation type="journal article" date="2015" name="PeerJ">
        <title>First genomic representation of candidate bacterial phylum KSB3 points to enhanced environmental sensing as a trigger of wastewater bulking.</title>
        <authorList>
            <person name="Sekiguchi Y."/>
            <person name="Ohashi A."/>
            <person name="Parks D.H."/>
            <person name="Yamauchi T."/>
            <person name="Tyson G.W."/>
            <person name="Hugenholtz P."/>
        </authorList>
    </citation>
    <scope>NUCLEOTIDE SEQUENCE [LARGE SCALE GENOMIC DNA]</scope>
</reference>
<dbReference type="Gene3D" id="3.40.190.10">
    <property type="entry name" value="Periplasmic binding protein-like II"/>
    <property type="match status" value="2"/>
</dbReference>
<dbReference type="PANTHER" id="PTHR43649">
    <property type="entry name" value="ARABINOSE-BINDING PROTEIN-RELATED"/>
    <property type="match status" value="1"/>
</dbReference>
<gene>
    <name evidence="2" type="ORF">U14_01110</name>
</gene>
<dbReference type="SUPFAM" id="SSF53850">
    <property type="entry name" value="Periplasmic binding protein-like II"/>
    <property type="match status" value="1"/>
</dbReference>
<keyword evidence="3" id="KW-1185">Reference proteome</keyword>
<dbReference type="InterPro" id="IPR050490">
    <property type="entry name" value="Bact_solute-bd_prot1"/>
</dbReference>
<dbReference type="STRING" id="1499966.U14_01110"/>
<sequence>MNSKKMIIIGIMVSCCALIGAHVALAEEAAGYRFVFAHGPWDLAQGRIDIKDQPQNPYFQYVEKTYGAAPLTISWEWDGIKGYIQGLRLYMASGEVPEAMKIVDLQFASELIEADMLIPLDDLLPQYAPDLWKFVPEDAWNIIRSMAPDHKIYYVPDIPPVYWSRAGFIRQDWLDRVGMNVPTTRDELVAVYKAFKEKDANGNGDPNDEIPVSGREGMRWCDDLFTIHGVSMIEGHPRLSWDAEKKQMISHQVSDQMKAAIEFLRYLTEEGLMDPVMPILKKQDWVAKINANQVGHYFHVIGEMESYSAFREKDPQAKWTYLPLVSVPGVPPQKHVYVNGAAPTNPVFALTKAAKDPEKILRWYNQSVTTMDGLLYKTLGIPEKDWKKVGDQIEIINKETPYYKYVPIETTQYSRDIFAMSAMGDMKAPILDKMLEVGFTGYDDASMPISIYEGYEDYAPDKATLYREYCSKMVLGVLPMSAWDDYVKEWHAKGGDEVLKRATEWYKNVNNIQ</sequence>
<dbReference type="AlphaFoldDB" id="A0A0S6VY91"/>
<dbReference type="PANTHER" id="PTHR43649:SF12">
    <property type="entry name" value="DIACETYLCHITOBIOSE BINDING PROTEIN DASA"/>
    <property type="match status" value="1"/>
</dbReference>
<protein>
    <submittedName>
        <fullName evidence="2">Extracellular solute-binding protein family 1</fullName>
    </submittedName>
</protein>
<evidence type="ECO:0000313" key="2">
    <source>
        <dbReference type="EMBL" id="GAK49886.1"/>
    </source>
</evidence>
<organism evidence="2">
    <name type="scientific">Candidatus Moduliflexus flocculans</name>
    <dbReference type="NCBI Taxonomy" id="1499966"/>
    <lineage>
        <taxon>Bacteria</taxon>
        <taxon>Candidatus Moduliflexota</taxon>
        <taxon>Candidatus Moduliflexia</taxon>
        <taxon>Candidatus Moduliflexales</taxon>
        <taxon>Candidatus Moduliflexaceae</taxon>
    </lineage>
</organism>
<dbReference type="Pfam" id="PF01547">
    <property type="entry name" value="SBP_bac_1"/>
    <property type="match status" value="1"/>
</dbReference>
<dbReference type="HOGENOM" id="CLU_021021_3_0_0"/>
<feature type="chain" id="PRO_5006631540" evidence="1">
    <location>
        <begin position="27"/>
        <end position="513"/>
    </location>
</feature>
<evidence type="ECO:0000256" key="1">
    <source>
        <dbReference type="SAM" id="SignalP"/>
    </source>
</evidence>
<dbReference type="InterPro" id="IPR006059">
    <property type="entry name" value="SBP"/>
</dbReference>
<dbReference type="Proteomes" id="UP000030700">
    <property type="component" value="Unassembled WGS sequence"/>
</dbReference>
<accession>A0A0S6VY91</accession>
<keyword evidence="1" id="KW-0732">Signal</keyword>
<evidence type="ECO:0000313" key="3">
    <source>
        <dbReference type="Proteomes" id="UP000030700"/>
    </source>
</evidence>
<feature type="signal peptide" evidence="1">
    <location>
        <begin position="1"/>
        <end position="26"/>
    </location>
</feature>
<proteinExistence type="predicted"/>
<name>A0A0S6VY91_9BACT</name>
<dbReference type="EMBL" id="DF820455">
    <property type="protein sequence ID" value="GAK49886.1"/>
    <property type="molecule type" value="Genomic_DNA"/>
</dbReference>